<comment type="caution">
    <text evidence="2">The sequence shown here is derived from an EMBL/GenBank/DDBJ whole genome shotgun (WGS) entry which is preliminary data.</text>
</comment>
<gene>
    <name evidence="2" type="ORF">Tci_655701</name>
</gene>
<dbReference type="InterPro" id="IPR010987">
    <property type="entry name" value="Glutathione-S-Trfase_C-like"/>
</dbReference>
<dbReference type="PROSITE" id="PS50405">
    <property type="entry name" value="GST_CTER"/>
    <property type="match status" value="1"/>
</dbReference>
<dbReference type="AlphaFoldDB" id="A0A699K9V2"/>
<dbReference type="Gene3D" id="1.20.1050.10">
    <property type="match status" value="1"/>
</dbReference>
<name>A0A699K9V2_TANCI</name>
<evidence type="ECO:0000259" key="1">
    <source>
        <dbReference type="PROSITE" id="PS50405"/>
    </source>
</evidence>
<proteinExistence type="predicted"/>
<sequence length="104" mass="11578">VASHWYPSDLIDRAKVHSVLDWHHSNLRSGSVGLLMRTTFGPVLSGIPLDHEAIQEAEKKLAKALSMIEDYWLKDGNFLVGRSQPSIADLCLVSDLLELVLLND</sequence>
<protein>
    <submittedName>
        <fullName evidence="2">Glutathione S-transferase T1-like</fullName>
    </submittedName>
</protein>
<dbReference type="EMBL" id="BKCJ010497552">
    <property type="protein sequence ID" value="GFA83729.1"/>
    <property type="molecule type" value="Genomic_DNA"/>
</dbReference>
<keyword evidence="2" id="KW-0808">Transferase</keyword>
<dbReference type="SUPFAM" id="SSF47616">
    <property type="entry name" value="GST C-terminal domain-like"/>
    <property type="match status" value="1"/>
</dbReference>
<organism evidence="2">
    <name type="scientific">Tanacetum cinerariifolium</name>
    <name type="common">Dalmatian daisy</name>
    <name type="synonym">Chrysanthemum cinerariifolium</name>
    <dbReference type="NCBI Taxonomy" id="118510"/>
    <lineage>
        <taxon>Eukaryota</taxon>
        <taxon>Viridiplantae</taxon>
        <taxon>Streptophyta</taxon>
        <taxon>Embryophyta</taxon>
        <taxon>Tracheophyta</taxon>
        <taxon>Spermatophyta</taxon>
        <taxon>Magnoliopsida</taxon>
        <taxon>eudicotyledons</taxon>
        <taxon>Gunneridae</taxon>
        <taxon>Pentapetalae</taxon>
        <taxon>asterids</taxon>
        <taxon>campanulids</taxon>
        <taxon>Asterales</taxon>
        <taxon>Asteraceae</taxon>
        <taxon>Asteroideae</taxon>
        <taxon>Anthemideae</taxon>
        <taxon>Anthemidinae</taxon>
        <taxon>Tanacetum</taxon>
    </lineage>
</organism>
<dbReference type="PANTHER" id="PTHR44750:SF1">
    <property type="entry name" value="GLUTATHIONE S-TRANSFERASE T1-RELATED"/>
    <property type="match status" value="1"/>
</dbReference>
<dbReference type="InterPro" id="IPR043377">
    <property type="entry name" value="GSTT1/2/3"/>
</dbReference>
<dbReference type="PANTHER" id="PTHR44750">
    <property type="entry name" value="GLUTATHIONE S-TRANSFERASE T1-RELATED"/>
    <property type="match status" value="1"/>
</dbReference>
<feature type="domain" description="GST C-terminal" evidence="1">
    <location>
        <begin position="9"/>
        <end position="104"/>
    </location>
</feature>
<dbReference type="InterPro" id="IPR036282">
    <property type="entry name" value="Glutathione-S-Trfase_C_sf"/>
</dbReference>
<evidence type="ECO:0000313" key="2">
    <source>
        <dbReference type="EMBL" id="GFA83729.1"/>
    </source>
</evidence>
<feature type="non-terminal residue" evidence="2">
    <location>
        <position position="1"/>
    </location>
</feature>
<dbReference type="GO" id="GO:0016740">
    <property type="term" value="F:transferase activity"/>
    <property type="evidence" value="ECO:0007669"/>
    <property type="project" value="UniProtKB-KW"/>
</dbReference>
<accession>A0A699K9V2</accession>
<reference evidence="2" key="1">
    <citation type="journal article" date="2019" name="Sci. Rep.">
        <title>Draft genome of Tanacetum cinerariifolium, the natural source of mosquito coil.</title>
        <authorList>
            <person name="Yamashiro T."/>
            <person name="Shiraishi A."/>
            <person name="Satake H."/>
            <person name="Nakayama K."/>
        </authorList>
    </citation>
    <scope>NUCLEOTIDE SEQUENCE</scope>
</reference>